<evidence type="ECO:0000256" key="5">
    <source>
        <dbReference type="ARBA" id="ARBA00022839"/>
    </source>
</evidence>
<feature type="region of interest" description="Disordered" evidence="7">
    <location>
        <begin position="673"/>
        <end position="695"/>
    </location>
</feature>
<keyword evidence="6" id="KW-0175">Coiled coil</keyword>
<evidence type="ECO:0000256" key="7">
    <source>
        <dbReference type="SAM" id="MobiDB-lite"/>
    </source>
</evidence>
<evidence type="ECO:0000256" key="3">
    <source>
        <dbReference type="ARBA" id="ARBA00022722"/>
    </source>
</evidence>
<evidence type="ECO:0000259" key="8">
    <source>
        <dbReference type="Pfam" id="PF01368"/>
    </source>
</evidence>
<dbReference type="InterPro" id="IPR003156">
    <property type="entry name" value="DHHA1_dom"/>
</dbReference>
<dbReference type="GO" id="GO:0003676">
    <property type="term" value="F:nucleic acid binding"/>
    <property type="evidence" value="ECO:0007669"/>
    <property type="project" value="InterPro"/>
</dbReference>
<geneLocation type="plasmid" evidence="12">
    <name>pmppla107</name>
</geneLocation>
<keyword evidence="4" id="KW-0378">Hydrolase</keyword>
<dbReference type="GO" id="GO:0004527">
    <property type="term" value="F:exonuclease activity"/>
    <property type="evidence" value="ECO:0007669"/>
    <property type="project" value="UniProtKB-KW"/>
</dbReference>
<evidence type="ECO:0000256" key="4">
    <source>
        <dbReference type="ARBA" id="ARBA00022801"/>
    </source>
</evidence>
<dbReference type="InterPro" id="IPR051673">
    <property type="entry name" value="SSDNA_exonuclease_RecJ"/>
</dbReference>
<dbReference type="GeneID" id="39474662"/>
<dbReference type="EMBL" id="CP031226">
    <property type="protein sequence ID" value="AXH59413.1"/>
    <property type="molecule type" value="Genomic_DNA"/>
</dbReference>
<dbReference type="Pfam" id="PF02272">
    <property type="entry name" value="DHHA1"/>
    <property type="match status" value="1"/>
</dbReference>
<feature type="domain" description="RecJ OB" evidence="10">
    <location>
        <begin position="515"/>
        <end position="622"/>
    </location>
</feature>
<proteinExistence type="inferred from homology"/>
<evidence type="ECO:0000256" key="2">
    <source>
        <dbReference type="ARBA" id="ARBA00019841"/>
    </source>
</evidence>
<gene>
    <name evidence="11" type="ORF">PLA107_029750</name>
</gene>
<evidence type="ECO:0000313" key="12">
    <source>
        <dbReference type="Proteomes" id="UP000006426"/>
    </source>
</evidence>
<feature type="coiled-coil region" evidence="6">
    <location>
        <begin position="323"/>
        <end position="350"/>
    </location>
</feature>
<dbReference type="Gene3D" id="3.10.310.30">
    <property type="match status" value="1"/>
</dbReference>
<dbReference type="PANTHER" id="PTHR30255">
    <property type="entry name" value="SINGLE-STRANDED-DNA-SPECIFIC EXONUCLEASE RECJ"/>
    <property type="match status" value="1"/>
</dbReference>
<keyword evidence="3" id="KW-0540">Nuclease</keyword>
<dbReference type="InterPro" id="IPR038763">
    <property type="entry name" value="DHH_sf"/>
</dbReference>
<evidence type="ECO:0000313" key="11">
    <source>
        <dbReference type="EMBL" id="AXH59413.1"/>
    </source>
</evidence>
<organism evidence="11 12">
    <name type="scientific">Pseudomonas amygdali pv. lachrymans str. M301315</name>
    <dbReference type="NCBI Taxonomy" id="629260"/>
    <lineage>
        <taxon>Bacteria</taxon>
        <taxon>Pseudomonadati</taxon>
        <taxon>Pseudomonadota</taxon>
        <taxon>Gammaproteobacteria</taxon>
        <taxon>Pseudomonadales</taxon>
        <taxon>Pseudomonadaceae</taxon>
        <taxon>Pseudomonas</taxon>
        <taxon>Pseudomonas amygdali</taxon>
    </lineage>
</organism>
<dbReference type="InterPro" id="IPR041122">
    <property type="entry name" value="RecJ_OB"/>
</dbReference>
<reference evidence="11 12" key="1">
    <citation type="journal article" date="2011" name="PLoS Pathog.">
        <title>Dynamic evolution of pathogenicity revealed by sequencing and comparative genomics of 19 Pseudomonas syringae isolates.</title>
        <authorList>
            <person name="Baltrus D.A."/>
            <person name="Nishimura M.T."/>
            <person name="Romanchuk A."/>
            <person name="Chang J.H."/>
            <person name="Mukhtar M.S."/>
            <person name="Cherkis K."/>
            <person name="Roach J."/>
            <person name="Grant S.R."/>
            <person name="Jones C.D."/>
            <person name="Dangl J.L."/>
        </authorList>
    </citation>
    <scope>NUCLEOTIDE SEQUENCE [LARGE SCALE GENOMIC DNA]</scope>
    <source>
        <strain evidence="11 12">M301315</strain>
    </source>
</reference>
<name>A0AAD0PVR1_PSEAV</name>
<evidence type="ECO:0000259" key="9">
    <source>
        <dbReference type="Pfam" id="PF02272"/>
    </source>
</evidence>
<dbReference type="SUPFAM" id="SSF64182">
    <property type="entry name" value="DHH phosphoesterases"/>
    <property type="match status" value="1"/>
</dbReference>
<feature type="domain" description="DHHA1" evidence="9">
    <location>
        <begin position="374"/>
        <end position="496"/>
    </location>
</feature>
<evidence type="ECO:0000256" key="1">
    <source>
        <dbReference type="ARBA" id="ARBA00005915"/>
    </source>
</evidence>
<dbReference type="InterPro" id="IPR001667">
    <property type="entry name" value="DDH_dom"/>
</dbReference>
<dbReference type="PANTHER" id="PTHR30255:SF2">
    <property type="entry name" value="SINGLE-STRANDED-DNA-SPECIFIC EXONUCLEASE RECJ"/>
    <property type="match status" value="1"/>
</dbReference>
<keyword evidence="5 11" id="KW-0269">Exonuclease</keyword>
<feature type="domain" description="DDH" evidence="8">
    <location>
        <begin position="72"/>
        <end position="248"/>
    </location>
</feature>
<evidence type="ECO:0000259" key="10">
    <source>
        <dbReference type="Pfam" id="PF17768"/>
    </source>
</evidence>
<dbReference type="Pfam" id="PF01368">
    <property type="entry name" value="DHH"/>
    <property type="match status" value="1"/>
</dbReference>
<protein>
    <recommendedName>
        <fullName evidence="2">Single-stranded-DNA-specific exonuclease RecJ</fullName>
    </recommendedName>
</protein>
<dbReference type="Gene3D" id="3.90.1640.30">
    <property type="match status" value="1"/>
</dbReference>
<dbReference type="Pfam" id="PF17768">
    <property type="entry name" value="RecJ_OB"/>
    <property type="match status" value="1"/>
</dbReference>
<keyword evidence="11" id="KW-0614">Plasmid</keyword>
<accession>A0AAD0PVR1</accession>
<dbReference type="AlphaFoldDB" id="A0AAD0PVR1"/>
<dbReference type="Proteomes" id="UP000006426">
    <property type="component" value="Plasmid pmppla107"/>
</dbReference>
<sequence length="695" mass="77295">MSMGLKPILENPALSNEPVHENPILNRILQNRGIRHIDEMIYPLDALIPPSSMLGMDKAVLLLEKHIRAGSRIVIVGDFDCDGATSTSIAVEGLTMMGARDVQFIIPDRMIHGYGLSAPVVKLAAEYEPDLIVTVDNGIASFEGADAVNALGNPTTLEDGTVIPGRPCDLLVTDHHLAAEKGLPNATVIVNPNQPACDFPSKALAGCGVMFYTIMALRSHLRDSGYFHEKGMQVPNIAKLLDLVSLGTVADVVSLDRNNRILIHAGLKRMRQGLVRPGIKALLDIAEKELGKVVASDMGFAVGPRINAAGRLDDMSIGIRCLLEHDETKAQELALRLTELNQQRRDIEAHHVFDAGVYIEQHKLMERKGVVIHDPSWHAGVVGIVAARIKERLNRPVICMTDTTAASEEREKLNVMISEGAAPDLIEAQRWVLDQCDVKGSARSVPGVHMKHVLDHINKTHPEVLGKFGGHAMAAGMSVKYGQLPLFMKLFDEEVAKNLTDEQMLGTIQVDIMNTQPQHMTMDLCRAISEMGPWGQHFPEPEFHARFRLIRDERRRSPKVLKEKHLRMIVEFADYPGQQFETITFNCIHDGEMPVEDTFDASFGLSINEYPKGTFRLQLMLKELQDPDLHLRREHAKAAKEGLERKSTRIAGLPNQNTNNPVQRFQENYESTLEMLRSAPPRNRFQADNGEPEPF</sequence>
<dbReference type="RefSeq" id="WP_005742413.1">
    <property type="nucleotide sequence ID" value="NZ_CP031226.1"/>
</dbReference>
<comment type="similarity">
    <text evidence="1">Belongs to the RecJ family.</text>
</comment>
<evidence type="ECO:0000256" key="6">
    <source>
        <dbReference type="SAM" id="Coils"/>
    </source>
</evidence>